<dbReference type="RefSeq" id="WP_087448533.1">
    <property type="nucleotide sequence ID" value="NZ_CP020858.1"/>
</dbReference>
<protein>
    <recommendedName>
        <fullName evidence="1">Glycosyltransferase 2-like domain-containing protein</fullName>
    </recommendedName>
</protein>
<sequence>MLKCVCVVLNYNDAKTVQEFIKRVENYKNISNLIIVDNDSTDDSYRILHNLYKDNSKISVIKVDENKGYGFGNNIGVSYSWNKFKNEYTLISNPDVIFTDEMLGMLLDVIRKKDAAVVSGVQLTKDKREILDKAWKIPTIFEYIFNNTKLSRIMDLTSRYPQEYFSNSLSKVDCVPGAMLLLNTMYFKNVGGYDEDMFLYGEETTLGYKLKKANYSSFMVNDVSYVHIGSTSTNKVLPQASKKLRLIYNSRLFFMKKYLKINKVTYFIASKVYTRIVKKVEKREKV</sequence>
<accession>A0A1Y0F5Q3</accession>
<name>A0A1Y0F5Q3_9LACO</name>
<evidence type="ECO:0000313" key="2">
    <source>
        <dbReference type="EMBL" id="ARU18682.1"/>
    </source>
</evidence>
<organism evidence="2 3">
    <name type="scientific">Ligilactobacillus salivarius</name>
    <dbReference type="NCBI Taxonomy" id="1624"/>
    <lineage>
        <taxon>Bacteria</taxon>
        <taxon>Bacillati</taxon>
        <taxon>Bacillota</taxon>
        <taxon>Bacilli</taxon>
        <taxon>Lactobacillales</taxon>
        <taxon>Lactobacillaceae</taxon>
        <taxon>Ligilactobacillus</taxon>
    </lineage>
</organism>
<evidence type="ECO:0000313" key="3">
    <source>
        <dbReference type="Proteomes" id="UP000195378"/>
    </source>
</evidence>
<dbReference type="PANTHER" id="PTHR43179">
    <property type="entry name" value="RHAMNOSYLTRANSFERASE WBBL"/>
    <property type="match status" value="1"/>
</dbReference>
<dbReference type="SUPFAM" id="SSF53448">
    <property type="entry name" value="Nucleotide-diphospho-sugar transferases"/>
    <property type="match status" value="1"/>
</dbReference>
<dbReference type="InterPro" id="IPR029044">
    <property type="entry name" value="Nucleotide-diphossugar_trans"/>
</dbReference>
<feature type="domain" description="Glycosyltransferase 2-like" evidence="1">
    <location>
        <begin position="7"/>
        <end position="136"/>
    </location>
</feature>
<dbReference type="AlphaFoldDB" id="A0A1Y0F5Q3"/>
<gene>
    <name evidence="2" type="ORF">B7R82_01105</name>
</gene>
<reference evidence="2 3" key="1">
    <citation type="submission" date="2017-04" db="EMBL/GenBank/DDBJ databases">
        <title>Complete genome sequence of Lactobacillus salivarius ZLS006, a probiotic strain isolated from healthy piglet.</title>
        <authorList>
            <person name="Zhang D."/>
        </authorList>
    </citation>
    <scope>NUCLEOTIDE SEQUENCE [LARGE SCALE GENOMIC DNA]</scope>
    <source>
        <strain evidence="2 3">ZLS006</strain>
    </source>
</reference>
<dbReference type="InterPro" id="IPR001173">
    <property type="entry name" value="Glyco_trans_2-like"/>
</dbReference>
<dbReference type="Pfam" id="PF00535">
    <property type="entry name" value="Glycos_transf_2"/>
    <property type="match status" value="1"/>
</dbReference>
<dbReference type="Gene3D" id="3.90.550.10">
    <property type="entry name" value="Spore Coat Polysaccharide Biosynthesis Protein SpsA, Chain A"/>
    <property type="match status" value="1"/>
</dbReference>
<proteinExistence type="predicted"/>
<dbReference type="PANTHER" id="PTHR43179:SF7">
    <property type="entry name" value="RHAMNOSYLTRANSFERASE WBBL"/>
    <property type="match status" value="1"/>
</dbReference>
<dbReference type="Proteomes" id="UP000195378">
    <property type="component" value="Chromosome"/>
</dbReference>
<dbReference type="EMBL" id="CP020858">
    <property type="protein sequence ID" value="ARU18682.1"/>
    <property type="molecule type" value="Genomic_DNA"/>
</dbReference>
<evidence type="ECO:0000259" key="1">
    <source>
        <dbReference type="Pfam" id="PF00535"/>
    </source>
</evidence>